<proteinExistence type="predicted"/>
<dbReference type="InterPro" id="IPR010998">
    <property type="entry name" value="Integrase_recombinase_N"/>
</dbReference>
<comment type="caution">
    <text evidence="8">The sequence shown here is derived from an EMBL/GenBank/DDBJ whole genome shotgun (WGS) entry which is preliminary data.</text>
</comment>
<dbReference type="InterPro" id="IPR004107">
    <property type="entry name" value="Integrase_SAM-like_N"/>
</dbReference>
<dbReference type="GO" id="GO:0007059">
    <property type="term" value="P:chromosome segregation"/>
    <property type="evidence" value="ECO:0007669"/>
    <property type="project" value="UniProtKB-KW"/>
</dbReference>
<dbReference type="GO" id="GO:0006310">
    <property type="term" value="P:DNA recombination"/>
    <property type="evidence" value="ECO:0007669"/>
    <property type="project" value="UniProtKB-KW"/>
</dbReference>
<dbReference type="EMBL" id="AXCJ01000001">
    <property type="protein sequence ID" value="ETO91949.1"/>
    <property type="molecule type" value="Genomic_DNA"/>
</dbReference>
<dbReference type="STRING" id="1401685.P857_1130"/>
<dbReference type="AlphaFoldDB" id="W2V110"/>
<keyword evidence="4" id="KW-0233">DNA recombination</keyword>
<dbReference type="Gene3D" id="1.10.150.130">
    <property type="match status" value="1"/>
</dbReference>
<evidence type="ECO:0000256" key="5">
    <source>
        <dbReference type="PROSITE-ProRule" id="PRU01248"/>
    </source>
</evidence>
<feature type="domain" description="Tyr recombinase" evidence="6">
    <location>
        <begin position="103"/>
        <end position="291"/>
    </location>
</feature>
<evidence type="ECO:0000256" key="2">
    <source>
        <dbReference type="ARBA" id="ARBA00022908"/>
    </source>
</evidence>
<dbReference type="Gene3D" id="1.10.443.10">
    <property type="entry name" value="Intergrase catalytic core"/>
    <property type="match status" value="1"/>
</dbReference>
<dbReference type="PROSITE" id="PS51900">
    <property type="entry name" value="CB"/>
    <property type="match status" value="1"/>
</dbReference>
<keyword evidence="9" id="KW-1185">Reference proteome</keyword>
<evidence type="ECO:0000259" key="6">
    <source>
        <dbReference type="PROSITE" id="PS51898"/>
    </source>
</evidence>
<keyword evidence="3 5" id="KW-0238">DNA-binding</keyword>
<dbReference type="InterPro" id="IPR011010">
    <property type="entry name" value="DNA_brk_join_enz"/>
</dbReference>
<evidence type="ECO:0000313" key="9">
    <source>
        <dbReference type="Proteomes" id="UP000018951"/>
    </source>
</evidence>
<dbReference type="PROSITE" id="PS51898">
    <property type="entry name" value="TYR_RECOMBINASE"/>
    <property type="match status" value="1"/>
</dbReference>
<dbReference type="PANTHER" id="PTHR30349:SF81">
    <property type="entry name" value="TYROSINE RECOMBINASE XERC"/>
    <property type="match status" value="1"/>
</dbReference>
<evidence type="ECO:0000256" key="4">
    <source>
        <dbReference type="ARBA" id="ARBA00023172"/>
    </source>
</evidence>
<dbReference type="PANTHER" id="PTHR30349">
    <property type="entry name" value="PHAGE INTEGRASE-RELATED"/>
    <property type="match status" value="1"/>
</dbReference>
<evidence type="ECO:0000256" key="1">
    <source>
        <dbReference type="ARBA" id="ARBA00022829"/>
    </source>
</evidence>
<dbReference type="Pfam" id="PF02899">
    <property type="entry name" value="Phage_int_SAM_1"/>
    <property type="match status" value="1"/>
</dbReference>
<name>W2V110_9RICK</name>
<dbReference type="CDD" id="cd00798">
    <property type="entry name" value="INT_XerDC_C"/>
    <property type="match status" value="1"/>
</dbReference>
<dbReference type="NCBIfam" id="NF001399">
    <property type="entry name" value="PRK00283.1"/>
    <property type="match status" value="1"/>
</dbReference>
<evidence type="ECO:0000256" key="3">
    <source>
        <dbReference type="ARBA" id="ARBA00023125"/>
    </source>
</evidence>
<dbReference type="GO" id="GO:0015074">
    <property type="term" value="P:DNA integration"/>
    <property type="evidence" value="ECO:0007669"/>
    <property type="project" value="UniProtKB-KW"/>
</dbReference>
<dbReference type="SUPFAM" id="SSF56349">
    <property type="entry name" value="DNA breaking-rejoining enzymes"/>
    <property type="match status" value="1"/>
</dbReference>
<protein>
    <submittedName>
        <fullName evidence="8">Tyrosine recombinase XerD</fullName>
    </submittedName>
</protein>
<dbReference type="Pfam" id="PF00589">
    <property type="entry name" value="Phage_integrase"/>
    <property type="match status" value="1"/>
</dbReference>
<reference evidence="8 9" key="1">
    <citation type="journal article" date="2013" name="PLoS ONE">
        <title>Bacterial endosymbiosis in a chordate host: long-term co-evolution and conservation of secondary metabolism.</title>
        <authorList>
            <person name="Kwan J.C."/>
            <person name="Schmidt E.W."/>
        </authorList>
    </citation>
    <scope>NUCLEOTIDE SEQUENCE [LARGE SCALE GENOMIC DNA]</scope>
    <source>
        <strain evidence="9">L6</strain>
    </source>
</reference>
<dbReference type="GO" id="GO:0003677">
    <property type="term" value="F:DNA binding"/>
    <property type="evidence" value="ECO:0007669"/>
    <property type="project" value="UniProtKB-UniRule"/>
</dbReference>
<dbReference type="InterPro" id="IPR050090">
    <property type="entry name" value="Tyrosine_recombinase_XerCD"/>
</dbReference>
<dbReference type="InterPro" id="IPR044068">
    <property type="entry name" value="CB"/>
</dbReference>
<dbReference type="NCBIfam" id="NF040815">
    <property type="entry name" value="recomb_XerA_Arch"/>
    <property type="match status" value="1"/>
</dbReference>
<gene>
    <name evidence="8" type="primary">xerD</name>
    <name evidence="8" type="ORF">P857_1130</name>
</gene>
<keyword evidence="1" id="KW-0159">Chromosome partition</keyword>
<organism evidence="8 9">
    <name type="scientific">Candidatus Xenolissoclinum pacificiensis L6</name>
    <dbReference type="NCBI Taxonomy" id="1401685"/>
    <lineage>
        <taxon>Bacteria</taxon>
        <taxon>Pseudomonadati</taxon>
        <taxon>Pseudomonadota</taxon>
        <taxon>Alphaproteobacteria</taxon>
        <taxon>Rickettsiales</taxon>
        <taxon>Anaplasmataceae</taxon>
        <taxon>Candidatus Xenolissoclinum</taxon>
    </lineage>
</organism>
<dbReference type="InterPro" id="IPR013762">
    <property type="entry name" value="Integrase-like_cat_sf"/>
</dbReference>
<evidence type="ECO:0000313" key="8">
    <source>
        <dbReference type="EMBL" id="ETO91949.1"/>
    </source>
</evidence>
<keyword evidence="2" id="KW-0229">DNA integration</keyword>
<sequence>MKSRIKEFIDMMIVDKDICPNTVDGYINDLNKHDRFFHNRELDTIENIDLEEFIFHLNKQGYSKSTIMRVISSVRTYYKFLHDEEVINCNPALGISSVKNTVILPKYLTEEEIQQIFKVAQEDKSPSGVRNQAILEMIYSCGMRVSEVLSIRTLDIQRVFDEGFIVIRGKRSKERIAPLTERALQILKKYLNLGINTDWLFPKDKRGTGSKGALGHMTRQRLGHILKSLSMKAGIMPDKVSPHVLRHSFATHMLNRGVDIRYIQEFLGHVSIKTTQVYTHISKEEIKSMINQHHPINQGIIKIQE</sequence>
<dbReference type="InterPro" id="IPR002104">
    <property type="entry name" value="Integrase_catalytic"/>
</dbReference>
<accession>W2V110</accession>
<dbReference type="Proteomes" id="UP000018951">
    <property type="component" value="Unassembled WGS sequence"/>
</dbReference>
<feature type="domain" description="Core-binding (CB)" evidence="7">
    <location>
        <begin position="1"/>
        <end position="82"/>
    </location>
</feature>
<evidence type="ECO:0000259" key="7">
    <source>
        <dbReference type="PROSITE" id="PS51900"/>
    </source>
</evidence>